<name>A0A6N2NL94_SALVM</name>
<dbReference type="SUPFAM" id="SSF74650">
    <property type="entry name" value="Galactose mutarotase-like"/>
    <property type="match status" value="1"/>
</dbReference>
<dbReference type="Gene3D" id="2.70.98.10">
    <property type="match status" value="2"/>
</dbReference>
<dbReference type="InterPro" id="IPR011013">
    <property type="entry name" value="Gal_mutarotase_sf_dom"/>
</dbReference>
<proteinExistence type="predicted"/>
<dbReference type="GO" id="GO:0006006">
    <property type="term" value="P:glucose metabolic process"/>
    <property type="evidence" value="ECO:0007669"/>
    <property type="project" value="TreeGrafter"/>
</dbReference>
<accession>A0A6N2NL94</accession>
<dbReference type="EMBL" id="CAADRP010002274">
    <property type="protein sequence ID" value="VFU65194.1"/>
    <property type="molecule type" value="Genomic_DNA"/>
</dbReference>
<dbReference type="PANTHER" id="PTHR10091">
    <property type="entry name" value="ALDOSE-1-EPIMERASE"/>
    <property type="match status" value="1"/>
</dbReference>
<dbReference type="GO" id="GO:0004034">
    <property type="term" value="F:aldose 1-epimerase activity"/>
    <property type="evidence" value="ECO:0007669"/>
    <property type="project" value="TreeGrafter"/>
</dbReference>
<protein>
    <submittedName>
        <fullName evidence="1">Uncharacterized protein</fullName>
    </submittedName>
</protein>
<gene>
    <name evidence="1" type="ORF">SVIM_LOCUS500021</name>
</gene>
<organism evidence="1">
    <name type="scientific">Salix viminalis</name>
    <name type="common">Common osier</name>
    <name type="synonym">Basket willow</name>
    <dbReference type="NCBI Taxonomy" id="40686"/>
    <lineage>
        <taxon>Eukaryota</taxon>
        <taxon>Viridiplantae</taxon>
        <taxon>Streptophyta</taxon>
        <taxon>Embryophyta</taxon>
        <taxon>Tracheophyta</taxon>
        <taxon>Spermatophyta</taxon>
        <taxon>Magnoliopsida</taxon>
        <taxon>eudicotyledons</taxon>
        <taxon>Gunneridae</taxon>
        <taxon>Pentapetalae</taxon>
        <taxon>rosids</taxon>
        <taxon>fabids</taxon>
        <taxon>Malpighiales</taxon>
        <taxon>Salicaceae</taxon>
        <taxon>Saliceae</taxon>
        <taxon>Salix</taxon>
    </lineage>
</organism>
<dbReference type="GO" id="GO:0033499">
    <property type="term" value="P:galactose catabolic process via UDP-galactose, Leloir pathway"/>
    <property type="evidence" value="ECO:0007669"/>
    <property type="project" value="TreeGrafter"/>
</dbReference>
<dbReference type="AlphaFoldDB" id="A0A6N2NL94"/>
<reference evidence="1" key="1">
    <citation type="submission" date="2019-03" db="EMBL/GenBank/DDBJ databases">
        <authorList>
            <person name="Mank J."/>
            <person name="Almeida P."/>
        </authorList>
    </citation>
    <scope>NUCLEOTIDE SEQUENCE</scope>
    <source>
        <strain evidence="1">78183</strain>
    </source>
</reference>
<sequence length="124" mass="13760">MWAKPLNKPAPVNLALHAYWNLGGHNSGDIFSQTIQLFGSEVTPRAGRKMEPWTHQPGPGLQFYTSNMIDNVKGRGGFVYAKHAGVCLKTRGFPDAVNHLNFPPQIVNPGGIYQNIMIYWSTAH</sequence>
<dbReference type="GO" id="GO:0030246">
    <property type="term" value="F:carbohydrate binding"/>
    <property type="evidence" value="ECO:0007669"/>
    <property type="project" value="InterPro"/>
</dbReference>
<dbReference type="Pfam" id="PF01263">
    <property type="entry name" value="Aldose_epim"/>
    <property type="match status" value="1"/>
</dbReference>
<dbReference type="PANTHER" id="PTHR10091:SF3">
    <property type="entry name" value="ALDOSE 1-EPIMERASE"/>
    <property type="match status" value="1"/>
</dbReference>
<dbReference type="InterPro" id="IPR008183">
    <property type="entry name" value="Aldose_1/G6P_1-epimerase"/>
</dbReference>
<dbReference type="InterPro" id="IPR014718">
    <property type="entry name" value="GH-type_carb-bd"/>
</dbReference>
<evidence type="ECO:0000313" key="1">
    <source>
        <dbReference type="EMBL" id="VFU65194.1"/>
    </source>
</evidence>